<sequence>MKTQFKRYTSRVSLLAVVATMAFGAISASAAETNSDSKNVTTTIQATQAVATTSAFQLRSSAPSLLFQPAHQRNYLKLLASTYTPESLTEWKKALEDRKQADSELPQMAAFQRVLIKDKDGVTVPSNTETVTIDGASITNMDTAFVTGRAVASVPATKIGELPEGELTPGKKFFTERLSEDGAVLKDTVQALPLEGVVTGDIMKGELPESFKRQQKLADAVEADDTATIKSLLPELLKDYKAETENIRSLAKKLKETADKAKENATDK</sequence>
<protein>
    <submittedName>
        <fullName evidence="3">Uncharacterized protein</fullName>
    </submittedName>
</protein>
<dbReference type="EMBL" id="BMHE01000007">
    <property type="protein sequence ID" value="GGI46921.1"/>
    <property type="molecule type" value="Genomic_DNA"/>
</dbReference>
<feature type="coiled-coil region" evidence="1">
    <location>
        <begin position="237"/>
        <end position="264"/>
    </location>
</feature>
<keyword evidence="4" id="KW-1185">Reference proteome</keyword>
<organism evidence="3 4">
    <name type="scientific">Paenibacillus marchantiophytorum</name>
    <dbReference type="NCBI Taxonomy" id="1619310"/>
    <lineage>
        <taxon>Bacteria</taxon>
        <taxon>Bacillati</taxon>
        <taxon>Bacillota</taxon>
        <taxon>Bacilli</taxon>
        <taxon>Bacillales</taxon>
        <taxon>Paenibacillaceae</taxon>
        <taxon>Paenibacillus</taxon>
    </lineage>
</organism>
<keyword evidence="2" id="KW-0732">Signal</keyword>
<reference evidence="4" key="1">
    <citation type="journal article" date="2019" name="Int. J. Syst. Evol. Microbiol.">
        <title>The Global Catalogue of Microorganisms (GCM) 10K type strain sequencing project: providing services to taxonomists for standard genome sequencing and annotation.</title>
        <authorList>
            <consortium name="The Broad Institute Genomics Platform"/>
            <consortium name="The Broad Institute Genome Sequencing Center for Infectious Disease"/>
            <person name="Wu L."/>
            <person name="Ma J."/>
        </authorList>
    </citation>
    <scope>NUCLEOTIDE SEQUENCE [LARGE SCALE GENOMIC DNA]</scope>
    <source>
        <strain evidence="4">CGMCC 1.15043</strain>
    </source>
</reference>
<evidence type="ECO:0000256" key="2">
    <source>
        <dbReference type="SAM" id="SignalP"/>
    </source>
</evidence>
<dbReference type="RefSeq" id="WP_189010799.1">
    <property type="nucleotide sequence ID" value="NZ_BMHE01000007.1"/>
</dbReference>
<dbReference type="Proteomes" id="UP000615455">
    <property type="component" value="Unassembled WGS sequence"/>
</dbReference>
<feature type="chain" id="PRO_5045278366" evidence="2">
    <location>
        <begin position="31"/>
        <end position="268"/>
    </location>
</feature>
<feature type="signal peptide" evidence="2">
    <location>
        <begin position="1"/>
        <end position="30"/>
    </location>
</feature>
<comment type="caution">
    <text evidence="3">The sequence shown here is derived from an EMBL/GenBank/DDBJ whole genome shotgun (WGS) entry which is preliminary data.</text>
</comment>
<gene>
    <name evidence="3" type="ORF">GCM10008018_19500</name>
</gene>
<name>A0ABQ2BSY8_9BACL</name>
<evidence type="ECO:0000313" key="3">
    <source>
        <dbReference type="EMBL" id="GGI46921.1"/>
    </source>
</evidence>
<proteinExistence type="predicted"/>
<keyword evidence="1" id="KW-0175">Coiled coil</keyword>
<accession>A0ABQ2BSY8</accession>
<evidence type="ECO:0000256" key="1">
    <source>
        <dbReference type="SAM" id="Coils"/>
    </source>
</evidence>
<evidence type="ECO:0000313" key="4">
    <source>
        <dbReference type="Proteomes" id="UP000615455"/>
    </source>
</evidence>